<dbReference type="Pfam" id="PF14284">
    <property type="entry name" value="PcfJ"/>
    <property type="match status" value="1"/>
</dbReference>
<sequence length="242" mass="28555">MSENSMTSRDVIQTWSDYLGMAERLKMNTSDPIVYRAKKLRQRHDELVKEVDDKERALRAVEISKKYSNIEAVLRKIKSKYEYEDETYSILIPGKIEDILAEGAALHHCIDKTDRYFDRINVQESYLMFLRRTAEKDKPYYTLEVEPNGTVRQKRTEFDRQNPDIEDAKTFLRKWQKIISKRLSSEDIKLASKSKKLRNEEFEELERTKAQIRNGALQGHLLVTVLREDLMENTDESEKVSV</sequence>
<protein>
    <submittedName>
        <fullName evidence="2">Uncharacterized protein</fullName>
    </submittedName>
</protein>
<name>K1ST30_9ZZZZ</name>
<dbReference type="EMBL" id="AJWZ01004997">
    <property type="protein sequence ID" value="EKC63812.1"/>
    <property type="molecule type" value="Genomic_DNA"/>
</dbReference>
<dbReference type="InterPro" id="IPR025586">
    <property type="entry name" value="PcfJ"/>
</dbReference>
<dbReference type="AlphaFoldDB" id="K1ST30"/>
<keyword evidence="1" id="KW-0175">Coiled coil</keyword>
<organism evidence="2">
    <name type="scientific">human gut metagenome</name>
    <dbReference type="NCBI Taxonomy" id="408170"/>
    <lineage>
        <taxon>unclassified sequences</taxon>
        <taxon>metagenomes</taxon>
        <taxon>organismal metagenomes</taxon>
    </lineage>
</organism>
<proteinExistence type="predicted"/>
<gene>
    <name evidence="2" type="ORF">OBE_07269</name>
</gene>
<evidence type="ECO:0000256" key="1">
    <source>
        <dbReference type="SAM" id="Coils"/>
    </source>
</evidence>
<reference evidence="2" key="1">
    <citation type="journal article" date="2013" name="Environ. Microbiol.">
        <title>Microbiota from the distal guts of lean and obese adolescents exhibit partial functional redundancy besides clear differences in community structure.</title>
        <authorList>
            <person name="Ferrer M."/>
            <person name="Ruiz A."/>
            <person name="Lanza F."/>
            <person name="Haange S.B."/>
            <person name="Oberbach A."/>
            <person name="Till H."/>
            <person name="Bargiela R."/>
            <person name="Campoy C."/>
            <person name="Segura M.T."/>
            <person name="Richter M."/>
            <person name="von Bergen M."/>
            <person name="Seifert J."/>
            <person name="Suarez A."/>
        </authorList>
    </citation>
    <scope>NUCLEOTIDE SEQUENCE</scope>
</reference>
<comment type="caution">
    <text evidence="2">The sequence shown here is derived from an EMBL/GenBank/DDBJ whole genome shotgun (WGS) entry which is preliminary data.</text>
</comment>
<accession>K1ST30</accession>
<feature type="coiled-coil region" evidence="1">
    <location>
        <begin position="37"/>
        <end position="64"/>
    </location>
</feature>
<evidence type="ECO:0000313" key="2">
    <source>
        <dbReference type="EMBL" id="EKC63812.1"/>
    </source>
</evidence>